<organism evidence="10 11">
    <name type="scientific">Neurospora hispaniola</name>
    <dbReference type="NCBI Taxonomy" id="588809"/>
    <lineage>
        <taxon>Eukaryota</taxon>
        <taxon>Fungi</taxon>
        <taxon>Dikarya</taxon>
        <taxon>Ascomycota</taxon>
        <taxon>Pezizomycotina</taxon>
        <taxon>Sordariomycetes</taxon>
        <taxon>Sordariomycetidae</taxon>
        <taxon>Sordariales</taxon>
        <taxon>Sordariaceae</taxon>
        <taxon>Neurospora</taxon>
    </lineage>
</organism>
<keyword evidence="2 7" id="KW-0812">Transmembrane</keyword>
<evidence type="ECO:0000256" key="2">
    <source>
        <dbReference type="ARBA" id="ARBA00022692"/>
    </source>
</evidence>
<evidence type="ECO:0000259" key="9">
    <source>
        <dbReference type="Pfam" id="PF09430"/>
    </source>
</evidence>
<evidence type="ECO:0000256" key="1">
    <source>
        <dbReference type="ARBA" id="ARBA00004167"/>
    </source>
</evidence>
<proteinExistence type="predicted"/>
<keyword evidence="3 8" id="KW-0732">Signal</keyword>
<dbReference type="GeneID" id="87873882"/>
<protein>
    <recommendedName>
        <fullName evidence="9">ER membrane protein complex subunit 7 beta-sandwich domain-containing protein</fullName>
    </recommendedName>
</protein>
<dbReference type="AlphaFoldDB" id="A0AAJ0MQM5"/>
<gene>
    <name evidence="10" type="ORF">B0T23DRAFT_360584</name>
</gene>
<dbReference type="PANTHER" id="PTHR13605">
    <property type="entry name" value="ER MEMBRANE PROTEIN COMPLEX SUBUNIT 7"/>
    <property type="match status" value="1"/>
</dbReference>
<comment type="caution">
    <text evidence="10">The sequence shown here is derived from an EMBL/GenBank/DDBJ whole genome shotgun (WGS) entry which is preliminary data.</text>
</comment>
<dbReference type="RefSeq" id="XP_062692028.1">
    <property type="nucleotide sequence ID" value="XM_062836260.1"/>
</dbReference>
<keyword evidence="5 7" id="KW-0472">Membrane</keyword>
<evidence type="ECO:0000256" key="7">
    <source>
        <dbReference type="SAM" id="Phobius"/>
    </source>
</evidence>
<evidence type="ECO:0000256" key="6">
    <source>
        <dbReference type="SAM" id="MobiDB-lite"/>
    </source>
</evidence>
<feature type="signal peptide" evidence="8">
    <location>
        <begin position="1"/>
        <end position="19"/>
    </location>
</feature>
<feature type="domain" description="ER membrane protein complex subunit 7 beta-sandwich" evidence="9">
    <location>
        <begin position="62"/>
        <end position="186"/>
    </location>
</feature>
<dbReference type="InterPro" id="IPR039163">
    <property type="entry name" value="EMC7"/>
</dbReference>
<dbReference type="PANTHER" id="PTHR13605:SF4">
    <property type="entry name" value="ER MEMBRANE PROTEIN COMPLEX SUBUNIT 7"/>
    <property type="match status" value="1"/>
</dbReference>
<keyword evidence="11" id="KW-1185">Reference proteome</keyword>
<dbReference type="EMBL" id="JAULSX010000005">
    <property type="protein sequence ID" value="KAK3490845.1"/>
    <property type="molecule type" value="Genomic_DNA"/>
</dbReference>
<dbReference type="InterPro" id="IPR019008">
    <property type="entry name" value="Beta_sandwich_EMC7"/>
</dbReference>
<evidence type="ECO:0000313" key="10">
    <source>
        <dbReference type="EMBL" id="KAK3490845.1"/>
    </source>
</evidence>
<sequence length="273" mass="28843">MQLVTITLAFLGSASTALAALAQHLPQTSITISLPSAPPGDVSGKLFVFPPSTHGTLSTFGQTKSAPLSVANTLVFRNVTQGSYLLDIHCATHAFAPLRVDVAPTLDGVLEEGDGHGNVKLEVKAWQTYRGNDWDNKGEEAPRQTLKNGRDGGVVFGAKVLGEKGYFMERSKFSILSILRNPMILLGLVSMVIFLGMPKLVENMDPEMRAEWEENQKKNPMNALMGGGGAPAAPNFDMAAFLAGTSAKKEESSGDAAASTGGGAQQGGKKRRG</sequence>
<feature type="region of interest" description="Disordered" evidence="6">
    <location>
        <begin position="247"/>
        <end position="273"/>
    </location>
</feature>
<dbReference type="Proteomes" id="UP001285908">
    <property type="component" value="Unassembled WGS sequence"/>
</dbReference>
<name>A0AAJ0MQM5_9PEZI</name>
<reference evidence="10 11" key="1">
    <citation type="journal article" date="2023" name="Mol. Phylogenet. Evol.">
        <title>Genome-scale phylogeny and comparative genomics of the fungal order Sordariales.</title>
        <authorList>
            <person name="Hensen N."/>
            <person name="Bonometti L."/>
            <person name="Westerberg I."/>
            <person name="Brannstrom I.O."/>
            <person name="Guillou S."/>
            <person name="Cros-Aarteil S."/>
            <person name="Calhoun S."/>
            <person name="Haridas S."/>
            <person name="Kuo A."/>
            <person name="Mondo S."/>
            <person name="Pangilinan J."/>
            <person name="Riley R."/>
            <person name="LaButti K."/>
            <person name="Andreopoulos B."/>
            <person name="Lipzen A."/>
            <person name="Chen C."/>
            <person name="Yan M."/>
            <person name="Daum C."/>
            <person name="Ng V."/>
            <person name="Clum A."/>
            <person name="Steindorff A."/>
            <person name="Ohm R.A."/>
            <person name="Martin F."/>
            <person name="Silar P."/>
            <person name="Natvig D.O."/>
            <person name="Lalanne C."/>
            <person name="Gautier V."/>
            <person name="Ament-Velasquez S.L."/>
            <person name="Kruys A."/>
            <person name="Hutchinson M.I."/>
            <person name="Powell A.J."/>
            <person name="Barry K."/>
            <person name="Miller A.N."/>
            <person name="Grigoriev I.V."/>
            <person name="Debuchy R."/>
            <person name="Gladieux P."/>
            <person name="Hiltunen Thoren M."/>
            <person name="Johannesson H."/>
        </authorList>
    </citation>
    <scope>NUCLEOTIDE SEQUENCE [LARGE SCALE GENOMIC DNA]</scope>
    <source>
        <strain evidence="10 11">FGSC 10403</strain>
    </source>
</reference>
<evidence type="ECO:0000256" key="4">
    <source>
        <dbReference type="ARBA" id="ARBA00022989"/>
    </source>
</evidence>
<dbReference type="GO" id="GO:0072546">
    <property type="term" value="C:EMC complex"/>
    <property type="evidence" value="ECO:0007669"/>
    <property type="project" value="TreeGrafter"/>
</dbReference>
<keyword evidence="4 7" id="KW-1133">Transmembrane helix</keyword>
<dbReference type="Pfam" id="PF09430">
    <property type="entry name" value="EMC7_beta-sandw"/>
    <property type="match status" value="1"/>
</dbReference>
<evidence type="ECO:0000256" key="8">
    <source>
        <dbReference type="SAM" id="SignalP"/>
    </source>
</evidence>
<comment type="subcellular location">
    <subcellularLocation>
        <location evidence="1">Membrane</location>
        <topology evidence="1">Single-pass membrane protein</topology>
    </subcellularLocation>
</comment>
<evidence type="ECO:0000256" key="3">
    <source>
        <dbReference type="ARBA" id="ARBA00022729"/>
    </source>
</evidence>
<feature type="transmembrane region" description="Helical" evidence="7">
    <location>
        <begin position="183"/>
        <end position="201"/>
    </location>
</feature>
<evidence type="ECO:0000313" key="11">
    <source>
        <dbReference type="Proteomes" id="UP001285908"/>
    </source>
</evidence>
<accession>A0AAJ0MQM5</accession>
<evidence type="ECO:0000256" key="5">
    <source>
        <dbReference type="ARBA" id="ARBA00023136"/>
    </source>
</evidence>
<feature type="chain" id="PRO_5042601074" description="ER membrane protein complex subunit 7 beta-sandwich domain-containing protein" evidence="8">
    <location>
        <begin position="20"/>
        <end position="273"/>
    </location>
</feature>